<sequence>MRHPLAAHLHRIQMPGRYLGGEINSIQKETTKDTVLFALVYPELYEIGMSNLGLKILYHVLNGIDGVYCERVFLPAPDAEEIMAGEGIPLFSLETYRPLGEFDAVGFSVHTELNYTNILHALRLAGIPLRADERDEEHPIVIIGGPASFNPEPLKAFADAFVVGEGEDVVAEIVEVLRARKSGDLDRDGTLLELSKIEGVFVPRYPASRVARRWVQFNPDTFPTAQIVPNVKIVHDRFSIEIMRGCTRGCRFCEGGMVYRPIRIREVEEVVALTKRGIAKTGFEDISLLAFTVSDYPDLTALLFELKKELGGETYISVPSLPVNAVTEELFKQFTEMRRFSITLAPETVSEELRARINKNVPLEEIMSSVETAEKYGFRRIKLYFMVGLPGETLDDVARIADLMEDLTRSSRRARFKLSLNPFVPRPHTPFQWERQFSVKEIYERIGLLKDRLKKLRRVEFSWHDPKKAFLEGVLGRGDEKLSDVILRAYELGARFDDRSEFFNFRAWQQAFQEAGIDPEEYLREREPDKPLPWNYIDVGVRERYLLRELRNSRVPRFTPDCMREGCTGCGPWYREGYTLCRTGYRPSRRWAAPVISEPKQDSTFYRYVLVYSKTKPAAFLSELNTMAAFVRALRRAGIRLRYSEGYVPHPKMSFSPSLYLGAESEAEVLYLETLEEYDPEELKDSLNSQLPKGFHVSCAKEATSKPVWEELDSALYSVDLNDFEIDEEKIEKTVMAGEARKKGKVHRFKDFVISWSYDAGKLLLKVRLRGGPGLPHFIAELLGIDPESARGVPVKRLAFYRGDEPFRPC</sequence>
<dbReference type="AlphaFoldDB" id="A0A7C0XB92"/>
<dbReference type="InterPro" id="IPR018768">
    <property type="entry name" value="DUF2344"/>
</dbReference>
<protein>
    <submittedName>
        <fullName evidence="2">TIGR03960 family B12-binding radical SAM protein</fullName>
    </submittedName>
</protein>
<dbReference type="InterPro" id="IPR006638">
    <property type="entry name" value="Elp3/MiaA/NifB-like_rSAM"/>
</dbReference>
<gene>
    <name evidence="2" type="ORF">ENG67_04050</name>
</gene>
<evidence type="ECO:0000259" key="1">
    <source>
        <dbReference type="PROSITE" id="PS51918"/>
    </source>
</evidence>
<dbReference type="Pfam" id="PF19864">
    <property type="entry name" value="Radical_SAM_N2"/>
    <property type="match status" value="1"/>
</dbReference>
<organism evidence="2">
    <name type="scientific">candidate division WOR-3 bacterium</name>
    <dbReference type="NCBI Taxonomy" id="2052148"/>
    <lineage>
        <taxon>Bacteria</taxon>
        <taxon>Bacteria division WOR-3</taxon>
    </lineage>
</organism>
<dbReference type="NCBIfam" id="TIGR03936">
    <property type="entry name" value="sam_1_link_chp"/>
    <property type="match status" value="1"/>
</dbReference>
<dbReference type="CDD" id="cd01335">
    <property type="entry name" value="Radical_SAM"/>
    <property type="match status" value="1"/>
</dbReference>
<dbReference type="SUPFAM" id="SSF102114">
    <property type="entry name" value="Radical SAM enzymes"/>
    <property type="match status" value="1"/>
</dbReference>
<dbReference type="InterPro" id="IPR045784">
    <property type="entry name" value="Radical_SAM_N2"/>
</dbReference>
<dbReference type="InterPro" id="IPR007197">
    <property type="entry name" value="rSAM"/>
</dbReference>
<proteinExistence type="predicted"/>
<dbReference type="EMBL" id="DRBW01000162">
    <property type="protein sequence ID" value="HDM90367.1"/>
    <property type="molecule type" value="Genomic_DNA"/>
</dbReference>
<reference evidence="2" key="1">
    <citation type="journal article" date="2020" name="mSystems">
        <title>Genome- and Community-Level Interaction Insights into Carbon Utilization and Element Cycling Functions of Hydrothermarchaeota in Hydrothermal Sediment.</title>
        <authorList>
            <person name="Zhou Z."/>
            <person name="Liu Y."/>
            <person name="Xu W."/>
            <person name="Pan J."/>
            <person name="Luo Z.H."/>
            <person name="Li M."/>
        </authorList>
    </citation>
    <scope>NUCLEOTIDE SEQUENCE [LARGE SCALE GENOMIC DNA]</scope>
    <source>
        <strain evidence="2">HyVt-237</strain>
    </source>
</reference>
<dbReference type="GO" id="GO:0003824">
    <property type="term" value="F:catalytic activity"/>
    <property type="evidence" value="ECO:0007669"/>
    <property type="project" value="InterPro"/>
</dbReference>
<dbReference type="InterPro" id="IPR058240">
    <property type="entry name" value="rSAM_sf"/>
</dbReference>
<feature type="domain" description="Radical SAM core" evidence="1">
    <location>
        <begin position="232"/>
        <end position="460"/>
    </location>
</feature>
<dbReference type="PROSITE" id="PS51918">
    <property type="entry name" value="RADICAL_SAM"/>
    <property type="match status" value="1"/>
</dbReference>
<name>A0A7C0XB92_UNCW3</name>
<evidence type="ECO:0000313" key="2">
    <source>
        <dbReference type="EMBL" id="HDM90367.1"/>
    </source>
</evidence>
<dbReference type="Pfam" id="PF10105">
    <property type="entry name" value="DUF2344"/>
    <property type="match status" value="1"/>
</dbReference>
<dbReference type="Gene3D" id="3.80.30.20">
    <property type="entry name" value="tm_1862 like domain"/>
    <property type="match status" value="1"/>
</dbReference>
<dbReference type="InterPro" id="IPR023404">
    <property type="entry name" value="rSAM_horseshoe"/>
</dbReference>
<dbReference type="Pfam" id="PF04055">
    <property type="entry name" value="Radical_SAM"/>
    <property type="match status" value="1"/>
</dbReference>
<dbReference type="GO" id="GO:0051536">
    <property type="term" value="F:iron-sulfur cluster binding"/>
    <property type="evidence" value="ECO:0007669"/>
    <property type="project" value="InterPro"/>
</dbReference>
<dbReference type="Gene3D" id="3.40.50.280">
    <property type="entry name" value="Cobalamin-binding domain"/>
    <property type="match status" value="1"/>
</dbReference>
<dbReference type="PANTHER" id="PTHR42731">
    <property type="entry name" value="SLL1084 PROTEIN"/>
    <property type="match status" value="1"/>
</dbReference>
<dbReference type="PANTHER" id="PTHR42731:SF1">
    <property type="entry name" value="RADICAL SAM DOMAIN PROTEIN"/>
    <property type="match status" value="1"/>
</dbReference>
<dbReference type="NCBIfam" id="TIGR03960">
    <property type="entry name" value="rSAM_fuse_unch"/>
    <property type="match status" value="1"/>
</dbReference>
<accession>A0A7C0XB92</accession>
<dbReference type="Proteomes" id="UP000885931">
    <property type="component" value="Unassembled WGS sequence"/>
</dbReference>
<dbReference type="SFLD" id="SFLDS00029">
    <property type="entry name" value="Radical_SAM"/>
    <property type="match status" value="1"/>
</dbReference>
<dbReference type="SFLD" id="SFLDG01082">
    <property type="entry name" value="B12-binding_domain_containing"/>
    <property type="match status" value="1"/>
</dbReference>
<comment type="caution">
    <text evidence="2">The sequence shown here is derived from an EMBL/GenBank/DDBJ whole genome shotgun (WGS) entry which is preliminary data.</text>
</comment>
<dbReference type="InterPro" id="IPR023862">
    <property type="entry name" value="CHP03960_rSAM"/>
</dbReference>
<dbReference type="SMART" id="SM00729">
    <property type="entry name" value="Elp3"/>
    <property type="match status" value="1"/>
</dbReference>